<dbReference type="Proteomes" id="UP001498398">
    <property type="component" value="Unassembled WGS sequence"/>
</dbReference>
<dbReference type="InterPro" id="IPR001972">
    <property type="entry name" value="Stomatin_HflK_fam"/>
</dbReference>
<evidence type="ECO:0000256" key="2">
    <source>
        <dbReference type="SAM" id="MobiDB-lite"/>
    </source>
</evidence>
<dbReference type="InterPro" id="IPR001107">
    <property type="entry name" value="Band_7"/>
</dbReference>
<comment type="caution">
    <text evidence="4">The sequence shown here is derived from an EMBL/GenBank/DDBJ whole genome shotgun (WGS) entry which is preliminary data.</text>
</comment>
<accession>A0ABR1K4P4</accession>
<feature type="region of interest" description="Disordered" evidence="2">
    <location>
        <begin position="1"/>
        <end position="39"/>
    </location>
</feature>
<dbReference type="InterPro" id="IPR043202">
    <property type="entry name" value="Band-7_stomatin-like"/>
</dbReference>
<protein>
    <recommendedName>
        <fullName evidence="3">Band 7 domain-containing protein</fullName>
    </recommendedName>
</protein>
<dbReference type="CDD" id="cd13437">
    <property type="entry name" value="SPFH_alloslipin"/>
    <property type="match status" value="1"/>
</dbReference>
<comment type="similarity">
    <text evidence="1">Belongs to the band 7/mec-2 family.</text>
</comment>
<dbReference type="EMBL" id="JBANRG010000002">
    <property type="protein sequence ID" value="KAK7470088.1"/>
    <property type="molecule type" value="Genomic_DNA"/>
</dbReference>
<keyword evidence="5" id="KW-1185">Reference proteome</keyword>
<dbReference type="SUPFAM" id="SSF117892">
    <property type="entry name" value="Band 7/SPFH domain"/>
    <property type="match status" value="1"/>
</dbReference>
<feature type="compositionally biased region" description="Basic and acidic residues" evidence="2">
    <location>
        <begin position="1"/>
        <end position="10"/>
    </location>
</feature>
<dbReference type="InterPro" id="IPR036013">
    <property type="entry name" value="Band_7/SPFH_dom_sf"/>
</dbReference>
<sequence>MSLNHIDTKNRAPSPSHHNVVDHDAPNEPTRVTTQPGKSHMIQVQPLKRSEMQPSYAQDLGTGEVTHGIYGSMLQCLGSAVGVLGMVPCCPCPNPFREVNQGSVGLVSRFGQFYKAVDPGLVQVNVCTESLRVVDVKIQISPIGRQTVITRDNVNVEIDSVIYFQICNPYRAAFGITDLRQALIERAQTTLRHVVGARAVQSVVTEREAIAFEIAEIVGDVADKWGVAIEGILIKDIIFSPEVSASLSSAAQQKRIGESKVIAARAEVDAARLMRQAADILASPAAMQIRQLEALQQMAKSGNSKVIFVPMQLQSDIANQLSTPGASGSGAMITNEAGDGEQGLGGAGQVGMLNSLAQM</sequence>
<evidence type="ECO:0000313" key="5">
    <source>
        <dbReference type="Proteomes" id="UP001498398"/>
    </source>
</evidence>
<reference evidence="4 5" key="1">
    <citation type="submission" date="2024-01" db="EMBL/GenBank/DDBJ databases">
        <title>A draft genome for the cacao thread blight pathogen Marasmiellus scandens.</title>
        <authorList>
            <person name="Baruah I.K."/>
            <person name="Leung J."/>
            <person name="Bukari Y."/>
            <person name="Amoako-Attah I."/>
            <person name="Meinhardt L.W."/>
            <person name="Bailey B.A."/>
            <person name="Cohen S.P."/>
        </authorList>
    </citation>
    <scope>NUCLEOTIDE SEQUENCE [LARGE SCALE GENOMIC DNA]</scope>
    <source>
        <strain evidence="4 5">GH-19</strain>
    </source>
</reference>
<gene>
    <name evidence="4" type="ORF">VKT23_001529</name>
</gene>
<proteinExistence type="inferred from homology"/>
<feature type="domain" description="Band 7" evidence="3">
    <location>
        <begin position="94"/>
        <end position="251"/>
    </location>
</feature>
<evidence type="ECO:0000259" key="3">
    <source>
        <dbReference type="SMART" id="SM00244"/>
    </source>
</evidence>
<name>A0ABR1K4P4_9AGAR</name>
<dbReference type="PANTHER" id="PTHR10264">
    <property type="entry name" value="BAND 7 PROTEIN-RELATED"/>
    <property type="match status" value="1"/>
</dbReference>
<dbReference type="PANTHER" id="PTHR10264:SF19">
    <property type="entry name" value="AT06885P-RELATED"/>
    <property type="match status" value="1"/>
</dbReference>
<dbReference type="Pfam" id="PF01145">
    <property type="entry name" value="Band_7"/>
    <property type="match status" value="1"/>
</dbReference>
<dbReference type="Gene3D" id="6.10.250.2090">
    <property type="match status" value="1"/>
</dbReference>
<evidence type="ECO:0000313" key="4">
    <source>
        <dbReference type="EMBL" id="KAK7470088.1"/>
    </source>
</evidence>
<organism evidence="4 5">
    <name type="scientific">Marasmiellus scandens</name>
    <dbReference type="NCBI Taxonomy" id="2682957"/>
    <lineage>
        <taxon>Eukaryota</taxon>
        <taxon>Fungi</taxon>
        <taxon>Dikarya</taxon>
        <taxon>Basidiomycota</taxon>
        <taxon>Agaricomycotina</taxon>
        <taxon>Agaricomycetes</taxon>
        <taxon>Agaricomycetidae</taxon>
        <taxon>Agaricales</taxon>
        <taxon>Marasmiineae</taxon>
        <taxon>Omphalotaceae</taxon>
        <taxon>Marasmiellus</taxon>
    </lineage>
</organism>
<evidence type="ECO:0000256" key="1">
    <source>
        <dbReference type="ARBA" id="ARBA00008164"/>
    </source>
</evidence>
<dbReference type="SMART" id="SM00244">
    <property type="entry name" value="PHB"/>
    <property type="match status" value="1"/>
</dbReference>
<dbReference type="PRINTS" id="PR00721">
    <property type="entry name" value="STOMATIN"/>
</dbReference>
<dbReference type="Gene3D" id="3.30.479.30">
    <property type="entry name" value="Band 7 domain"/>
    <property type="match status" value="1"/>
</dbReference>